<dbReference type="Proteomes" id="UP000095255">
    <property type="component" value="Unassembled WGS sequence"/>
</dbReference>
<keyword evidence="1" id="KW-0472">Membrane</keyword>
<reference evidence="2 3" key="1">
    <citation type="submission" date="2016-09" db="EMBL/GenBank/DDBJ databases">
        <title>Desulfuribacillus arsenicus sp. nov., an obligately anaerobic, dissimilatory arsenic- and antimonate-reducing bacterium isolated from anoxic sediments.</title>
        <authorList>
            <person name="Abin C.A."/>
            <person name="Hollibaugh J.T."/>
        </authorList>
    </citation>
    <scope>NUCLEOTIDE SEQUENCE [LARGE SCALE GENOMIC DNA]</scope>
    <source>
        <strain evidence="2 3">MLFW-2</strain>
    </source>
</reference>
<protein>
    <submittedName>
        <fullName evidence="2">Uncharacterized protein</fullName>
    </submittedName>
</protein>
<keyword evidence="1" id="KW-1133">Transmembrane helix</keyword>
<accession>A0A1E5L831</accession>
<keyword evidence="3" id="KW-1185">Reference proteome</keyword>
<evidence type="ECO:0000313" key="2">
    <source>
        <dbReference type="EMBL" id="OEH86174.1"/>
    </source>
</evidence>
<sequence>MDTTRILLAFVVSSFFFFYFYVVAALISTHTKCPDCGKIMHSSRFKKDALEGEYVCNFCQQHKKDVSTL</sequence>
<keyword evidence="1" id="KW-0812">Transmembrane</keyword>
<organism evidence="2 3">
    <name type="scientific">Desulfuribacillus stibiiarsenatis</name>
    <dbReference type="NCBI Taxonomy" id="1390249"/>
    <lineage>
        <taxon>Bacteria</taxon>
        <taxon>Bacillati</taxon>
        <taxon>Bacillota</taxon>
        <taxon>Desulfuribacillia</taxon>
        <taxon>Desulfuribacillales</taxon>
        <taxon>Desulfuribacillaceae</taxon>
        <taxon>Desulfuribacillus</taxon>
    </lineage>
</organism>
<comment type="caution">
    <text evidence="2">The sequence shown here is derived from an EMBL/GenBank/DDBJ whole genome shotgun (WGS) entry which is preliminary data.</text>
</comment>
<dbReference type="EMBL" id="MJAT01000006">
    <property type="protein sequence ID" value="OEH86174.1"/>
    <property type="molecule type" value="Genomic_DNA"/>
</dbReference>
<dbReference type="AlphaFoldDB" id="A0A1E5L831"/>
<proteinExistence type="predicted"/>
<evidence type="ECO:0000256" key="1">
    <source>
        <dbReference type="SAM" id="Phobius"/>
    </source>
</evidence>
<evidence type="ECO:0000313" key="3">
    <source>
        <dbReference type="Proteomes" id="UP000095255"/>
    </source>
</evidence>
<feature type="transmembrane region" description="Helical" evidence="1">
    <location>
        <begin position="6"/>
        <end position="28"/>
    </location>
</feature>
<dbReference type="STRING" id="1390249.BHU72_11590"/>
<name>A0A1E5L831_9FIRM</name>
<gene>
    <name evidence="2" type="ORF">BHU72_11590</name>
</gene>